<gene>
    <name evidence="3" type="ORF">BU26DRAFT_551689</name>
</gene>
<evidence type="ECO:0000313" key="4">
    <source>
        <dbReference type="Proteomes" id="UP000800094"/>
    </source>
</evidence>
<feature type="transmembrane region" description="Helical" evidence="1">
    <location>
        <begin position="371"/>
        <end position="389"/>
    </location>
</feature>
<feature type="transmembrane region" description="Helical" evidence="1">
    <location>
        <begin position="509"/>
        <end position="531"/>
    </location>
</feature>
<keyword evidence="2" id="KW-0732">Signal</keyword>
<organism evidence="3 4">
    <name type="scientific">Trematosphaeria pertusa</name>
    <dbReference type="NCBI Taxonomy" id="390896"/>
    <lineage>
        <taxon>Eukaryota</taxon>
        <taxon>Fungi</taxon>
        <taxon>Dikarya</taxon>
        <taxon>Ascomycota</taxon>
        <taxon>Pezizomycotina</taxon>
        <taxon>Dothideomycetes</taxon>
        <taxon>Pleosporomycetidae</taxon>
        <taxon>Pleosporales</taxon>
        <taxon>Massarineae</taxon>
        <taxon>Trematosphaeriaceae</taxon>
        <taxon>Trematosphaeria</taxon>
    </lineage>
</organism>
<reference evidence="3" key="1">
    <citation type="journal article" date="2020" name="Stud. Mycol.">
        <title>101 Dothideomycetes genomes: a test case for predicting lifestyles and emergence of pathogens.</title>
        <authorList>
            <person name="Haridas S."/>
            <person name="Albert R."/>
            <person name="Binder M."/>
            <person name="Bloem J."/>
            <person name="Labutti K."/>
            <person name="Salamov A."/>
            <person name="Andreopoulos B."/>
            <person name="Baker S."/>
            <person name="Barry K."/>
            <person name="Bills G."/>
            <person name="Bluhm B."/>
            <person name="Cannon C."/>
            <person name="Castanera R."/>
            <person name="Culley D."/>
            <person name="Daum C."/>
            <person name="Ezra D."/>
            <person name="Gonzalez J."/>
            <person name="Henrissat B."/>
            <person name="Kuo A."/>
            <person name="Liang C."/>
            <person name="Lipzen A."/>
            <person name="Lutzoni F."/>
            <person name="Magnuson J."/>
            <person name="Mondo S."/>
            <person name="Nolan M."/>
            <person name="Ohm R."/>
            <person name="Pangilinan J."/>
            <person name="Park H.-J."/>
            <person name="Ramirez L."/>
            <person name="Alfaro M."/>
            <person name="Sun H."/>
            <person name="Tritt A."/>
            <person name="Yoshinaga Y."/>
            <person name="Zwiers L.-H."/>
            <person name="Turgeon B."/>
            <person name="Goodwin S."/>
            <person name="Spatafora J."/>
            <person name="Crous P."/>
            <person name="Grigoriev I."/>
        </authorList>
    </citation>
    <scope>NUCLEOTIDE SEQUENCE</scope>
    <source>
        <strain evidence="3">CBS 122368</strain>
    </source>
</reference>
<dbReference type="AlphaFoldDB" id="A0A6A6ICS0"/>
<feature type="chain" id="PRO_5025371110" description="Integral membrane protein" evidence="2">
    <location>
        <begin position="22"/>
        <end position="546"/>
    </location>
</feature>
<feature type="signal peptide" evidence="2">
    <location>
        <begin position="1"/>
        <end position="21"/>
    </location>
</feature>
<name>A0A6A6ICS0_9PLEO</name>
<evidence type="ECO:0000313" key="3">
    <source>
        <dbReference type="EMBL" id="KAF2248374.1"/>
    </source>
</evidence>
<feature type="transmembrane region" description="Helical" evidence="1">
    <location>
        <begin position="396"/>
        <end position="421"/>
    </location>
</feature>
<keyword evidence="1" id="KW-0472">Membrane</keyword>
<keyword evidence="1" id="KW-1133">Transmembrane helix</keyword>
<feature type="transmembrane region" description="Helical" evidence="1">
    <location>
        <begin position="457"/>
        <end position="475"/>
    </location>
</feature>
<evidence type="ECO:0000256" key="1">
    <source>
        <dbReference type="SAM" id="Phobius"/>
    </source>
</evidence>
<protein>
    <recommendedName>
        <fullName evidence="5">Integral membrane protein</fullName>
    </recommendedName>
</protein>
<accession>A0A6A6ICS0</accession>
<dbReference type="GeneID" id="54585448"/>
<keyword evidence="4" id="KW-1185">Reference proteome</keyword>
<evidence type="ECO:0000256" key="2">
    <source>
        <dbReference type="SAM" id="SignalP"/>
    </source>
</evidence>
<feature type="transmembrane region" description="Helical" evidence="1">
    <location>
        <begin position="295"/>
        <end position="316"/>
    </location>
</feature>
<dbReference type="Proteomes" id="UP000800094">
    <property type="component" value="Unassembled WGS sequence"/>
</dbReference>
<evidence type="ECO:0008006" key="5">
    <source>
        <dbReference type="Google" id="ProtNLM"/>
    </source>
</evidence>
<sequence>MNGWLLPGILWFLLLFHLADAAVARDWRLATSIARRRLNGTLRTSVDFKQPPKCNVDFSFPARLEITDTQWPNESTTHFHLTAFHRDALSSIQLSLYFVAAPRGSDICESRWCLTERHLCVPEEYGYGWGYQAWAQDLNGWECGTKSYAWLREAKYVVDSGYRTLRNTQRVGISPQRGCEKGINQYLEPKVDDMESGLFLLEWGGDSWSIRYKRTEYDTNRTPNWIGFSFQSHPETAEVVNDIDLTETEPSFPGWDFKIPEVFSRASAFATLASVALSILMQGKGSLWHRYHLTWAWRLVVPFATLEALLILWLYIRNRGHVGSFSDFCAAIIIFRGAKFPKDPAGATATQELSSEIASAFGQPERRSQQLVSSLAIVPILFILIKLCVVSPVPVYMAYTVMLLVPWIIVQAVITAVPWGVSDPARIHSIARGIVSIRSSLKGLWPRKELGQMLTDGLECYAVLICLYFAVFMIAEWRGLWLMIGLQLLASIMITALGGLAFRYWHTKTWVVELLCVFTSMAQIAFCMWMYDETTAVKADWVDWMS</sequence>
<proteinExistence type="predicted"/>
<feature type="transmembrane region" description="Helical" evidence="1">
    <location>
        <begin position="481"/>
        <end position="502"/>
    </location>
</feature>
<dbReference type="EMBL" id="ML987196">
    <property type="protein sequence ID" value="KAF2248374.1"/>
    <property type="molecule type" value="Genomic_DNA"/>
</dbReference>
<dbReference type="RefSeq" id="XP_033683378.1">
    <property type="nucleotide sequence ID" value="XM_033832118.1"/>
</dbReference>
<keyword evidence="1" id="KW-0812">Transmembrane</keyword>